<keyword evidence="3 10" id="KW-0963">Cytoplasm</keyword>
<proteinExistence type="inferred from homology"/>
<feature type="binding site" evidence="10">
    <location>
        <position position="177"/>
    </location>
    <ligand>
        <name>L-aspartate</name>
        <dbReference type="ChEBI" id="CHEBI:29991"/>
    </ligand>
</feature>
<dbReference type="PANTHER" id="PTHR43450:SF1">
    <property type="entry name" value="ASPARTATE--TRNA LIGASE, CYTOPLASMIC"/>
    <property type="match status" value="1"/>
</dbReference>
<dbReference type="GO" id="GO:0017101">
    <property type="term" value="C:aminoacyl-tRNA synthetase multienzyme complex"/>
    <property type="evidence" value="ECO:0007669"/>
    <property type="project" value="TreeGrafter"/>
</dbReference>
<evidence type="ECO:0000259" key="11">
    <source>
        <dbReference type="PROSITE" id="PS50862"/>
    </source>
</evidence>
<keyword evidence="7 10" id="KW-0460">Magnesium</keyword>
<dbReference type="Pfam" id="PF01336">
    <property type="entry name" value="tRNA_anti-codon"/>
    <property type="match status" value="1"/>
</dbReference>
<dbReference type="STRING" id="47311.MBCUT_10560"/>
<feature type="binding site" evidence="10">
    <location>
        <begin position="221"/>
        <end position="223"/>
    </location>
    <ligand>
        <name>ATP</name>
        <dbReference type="ChEBI" id="CHEBI:30616"/>
    </ligand>
</feature>
<reference evidence="12 13" key="1">
    <citation type="submission" date="2016-04" db="EMBL/GenBank/DDBJ databases">
        <title>Genome sequence of Methanobrevibacter cuticularis DSM 11139.</title>
        <authorList>
            <person name="Poehlein A."/>
            <person name="Seedorf H."/>
            <person name="Daniel R."/>
        </authorList>
    </citation>
    <scope>NUCLEOTIDE SEQUENCE [LARGE SCALE GENOMIC DNA]</scope>
    <source>
        <strain evidence="12 13">DSM 11139</strain>
    </source>
</reference>
<dbReference type="NCBIfam" id="NF003483">
    <property type="entry name" value="PRK05159.1"/>
    <property type="match status" value="1"/>
</dbReference>
<evidence type="ECO:0000256" key="6">
    <source>
        <dbReference type="ARBA" id="ARBA00022840"/>
    </source>
</evidence>
<gene>
    <name evidence="12" type="primary">asnS</name>
    <name evidence="10" type="synonym">aspS</name>
    <name evidence="12" type="ORF">MBCUT_10560</name>
</gene>
<dbReference type="InterPro" id="IPR045864">
    <property type="entry name" value="aa-tRNA-synth_II/BPL/LPL"/>
</dbReference>
<dbReference type="InterPro" id="IPR006195">
    <property type="entry name" value="aa-tRNA-synth_II"/>
</dbReference>
<dbReference type="GO" id="GO:0006422">
    <property type="term" value="P:aspartyl-tRNA aminoacylation"/>
    <property type="evidence" value="ECO:0007669"/>
    <property type="project" value="UniProtKB-UniRule"/>
</dbReference>
<feature type="region of interest" description="Aspartate" evidence="10">
    <location>
        <begin position="199"/>
        <end position="202"/>
    </location>
</feature>
<comment type="subunit">
    <text evidence="10">Homodimer.</text>
</comment>
<feature type="binding site" evidence="10">
    <location>
        <position position="365"/>
    </location>
    <ligand>
        <name>Mg(2+)</name>
        <dbReference type="ChEBI" id="CHEBI:18420"/>
        <label>2</label>
    </ligand>
</feature>
<evidence type="ECO:0000256" key="4">
    <source>
        <dbReference type="ARBA" id="ARBA00022598"/>
    </source>
</evidence>
<keyword evidence="9 10" id="KW-0030">Aminoacyl-tRNA synthetase</keyword>
<comment type="caution">
    <text evidence="10">Lacks conserved residue(s) required for the propagation of feature annotation.</text>
</comment>
<dbReference type="GO" id="GO:0005524">
    <property type="term" value="F:ATP binding"/>
    <property type="evidence" value="ECO:0007669"/>
    <property type="project" value="UniProtKB-UniRule"/>
</dbReference>
<feature type="binding site" evidence="10">
    <location>
        <begin position="229"/>
        <end position="231"/>
    </location>
    <ligand>
        <name>ATP</name>
        <dbReference type="ChEBI" id="CHEBI:30616"/>
    </ligand>
</feature>
<dbReference type="EMBL" id="LWMW01000098">
    <property type="protein sequence ID" value="KZX16190.1"/>
    <property type="molecule type" value="Genomic_DNA"/>
</dbReference>
<keyword evidence="13" id="KW-1185">Reference proteome</keyword>
<dbReference type="GO" id="GO:0000287">
    <property type="term" value="F:magnesium ion binding"/>
    <property type="evidence" value="ECO:0007669"/>
    <property type="project" value="UniProtKB-UniRule"/>
</dbReference>
<name>A0A166E1Z3_9EURY</name>
<dbReference type="Gene3D" id="2.40.50.140">
    <property type="entry name" value="Nucleic acid-binding proteins"/>
    <property type="match status" value="1"/>
</dbReference>
<dbReference type="OrthoDB" id="5908at2157"/>
<dbReference type="RefSeq" id="WP_067259648.1">
    <property type="nucleotide sequence ID" value="NZ_LWMW01000098.1"/>
</dbReference>
<feature type="binding site" evidence="10">
    <location>
        <position position="221"/>
    </location>
    <ligand>
        <name>L-aspartate</name>
        <dbReference type="ChEBI" id="CHEBI:29991"/>
    </ligand>
</feature>
<evidence type="ECO:0000313" key="13">
    <source>
        <dbReference type="Proteomes" id="UP000077275"/>
    </source>
</evidence>
<evidence type="ECO:0000256" key="9">
    <source>
        <dbReference type="ARBA" id="ARBA00023146"/>
    </source>
</evidence>
<feature type="domain" description="Aminoacyl-transfer RNA synthetases class-II family profile" evidence="11">
    <location>
        <begin position="144"/>
        <end position="439"/>
    </location>
</feature>
<dbReference type="HAMAP" id="MF_02075">
    <property type="entry name" value="Asp_tRNA_synth_type2"/>
    <property type="match status" value="1"/>
</dbReference>
<dbReference type="InterPro" id="IPR004365">
    <property type="entry name" value="NA-bd_OB_tRNA"/>
</dbReference>
<dbReference type="CDD" id="cd04316">
    <property type="entry name" value="ND_PkAspRS_like_N"/>
    <property type="match status" value="1"/>
</dbReference>
<dbReference type="PATRIC" id="fig|47311.3.peg.1163"/>
<evidence type="ECO:0000313" key="12">
    <source>
        <dbReference type="EMBL" id="KZX16190.1"/>
    </source>
</evidence>
<comment type="catalytic activity">
    <reaction evidence="10">
        <text>tRNA(Asx) + L-aspartate + ATP = L-aspartyl-tRNA(Asx) + AMP + diphosphate</text>
        <dbReference type="Rhea" id="RHEA:18349"/>
        <dbReference type="Rhea" id="RHEA-COMP:9710"/>
        <dbReference type="Rhea" id="RHEA-COMP:9711"/>
        <dbReference type="ChEBI" id="CHEBI:29991"/>
        <dbReference type="ChEBI" id="CHEBI:30616"/>
        <dbReference type="ChEBI" id="CHEBI:33019"/>
        <dbReference type="ChEBI" id="CHEBI:78442"/>
        <dbReference type="ChEBI" id="CHEBI:78516"/>
        <dbReference type="ChEBI" id="CHEBI:456215"/>
        <dbReference type="EC" id="6.1.1.23"/>
    </reaction>
</comment>
<feature type="site" description="Important for tRNA non-discrimination" evidence="10">
    <location>
        <position position="92"/>
    </location>
</feature>
<dbReference type="SUPFAM" id="SSF55681">
    <property type="entry name" value="Class II aaRS and biotin synthetases"/>
    <property type="match status" value="1"/>
</dbReference>
<dbReference type="AlphaFoldDB" id="A0A166E1Z3"/>
<comment type="function">
    <text evidence="10">Aspartyl-tRNA synthetase with relaxed tRNA specificity since it is able to aspartylate not only its cognate tRNA(Asp) but also tRNA(Asn). Reaction proceeds in two steps: L-aspartate is first activated by ATP to form Asp-AMP and then transferred to the acceptor end of tRNA(Asp/Asn).</text>
</comment>
<dbReference type="NCBIfam" id="TIGR00458">
    <property type="entry name" value="aspS_nondisc"/>
    <property type="match status" value="1"/>
</dbReference>
<dbReference type="InterPro" id="IPR004364">
    <property type="entry name" value="Aa-tRNA-synt_II"/>
</dbReference>
<dbReference type="Gene3D" id="3.30.930.10">
    <property type="entry name" value="Bira Bifunctional Protein, Domain 2"/>
    <property type="match status" value="1"/>
</dbReference>
<feature type="binding site" evidence="10">
    <location>
        <position position="362"/>
    </location>
    <ligand>
        <name>ATP</name>
        <dbReference type="ChEBI" id="CHEBI:30616"/>
    </ligand>
</feature>
<comment type="cofactor">
    <cofactor evidence="10">
        <name>Mg(2+)</name>
        <dbReference type="ChEBI" id="CHEBI:18420"/>
    </cofactor>
    <text evidence="10">Binds 3 Mg(2+) cations per subunit. The strongest magnesium site (Mg1) is bound to the beta- and gamma-phosphates of ATP and four water molecules complete its coordination sphere.</text>
</comment>
<feature type="binding site" evidence="10">
    <location>
        <begin position="410"/>
        <end position="413"/>
    </location>
    <ligand>
        <name>ATP</name>
        <dbReference type="ChEBI" id="CHEBI:30616"/>
    </ligand>
</feature>
<dbReference type="GO" id="GO:0004815">
    <property type="term" value="F:aspartate-tRNA ligase activity"/>
    <property type="evidence" value="ECO:0007669"/>
    <property type="project" value="UniProtKB-UniRule"/>
</dbReference>
<dbReference type="GO" id="GO:0003723">
    <property type="term" value="F:RNA binding"/>
    <property type="evidence" value="ECO:0007669"/>
    <property type="project" value="TreeGrafter"/>
</dbReference>
<dbReference type="GO" id="GO:0050560">
    <property type="term" value="F:aspartate-tRNA(Asn) ligase activity"/>
    <property type="evidence" value="ECO:0007669"/>
    <property type="project" value="UniProtKB-EC"/>
</dbReference>
<dbReference type="InterPro" id="IPR004523">
    <property type="entry name" value="Asp-tRNA_synthase_2"/>
</dbReference>
<dbReference type="PANTHER" id="PTHR43450">
    <property type="entry name" value="ASPARTYL-TRNA SYNTHETASE"/>
    <property type="match status" value="1"/>
</dbReference>
<keyword evidence="8 10" id="KW-0648">Protein biosynthesis</keyword>
<dbReference type="Proteomes" id="UP000077275">
    <property type="component" value="Unassembled WGS sequence"/>
</dbReference>
<dbReference type="PRINTS" id="PR01042">
    <property type="entry name" value="TRNASYNTHASP"/>
</dbReference>
<evidence type="ECO:0000256" key="2">
    <source>
        <dbReference type="ARBA" id="ARBA00005312"/>
    </source>
</evidence>
<comment type="similarity">
    <text evidence="2 10">Belongs to the class-II aminoacyl-tRNA synthetase family. Type 2 subfamily.</text>
</comment>
<evidence type="ECO:0000256" key="3">
    <source>
        <dbReference type="ARBA" id="ARBA00022490"/>
    </source>
</evidence>
<dbReference type="FunFam" id="3.30.930.10:FF:000038">
    <property type="entry name" value="Aspartate--tRNA ligase"/>
    <property type="match status" value="1"/>
</dbReference>
<keyword evidence="10" id="KW-0479">Metal-binding</keyword>
<feature type="binding site" evidence="10">
    <location>
        <position position="362"/>
    </location>
    <ligand>
        <name>Mg(2+)</name>
        <dbReference type="ChEBI" id="CHEBI:18420"/>
        <label>2</label>
    </ligand>
</feature>
<evidence type="ECO:0000256" key="10">
    <source>
        <dbReference type="HAMAP-Rule" id="MF_02075"/>
    </source>
</evidence>
<dbReference type="EC" id="6.1.1.23" evidence="10"/>
<comment type="subcellular location">
    <subcellularLocation>
        <location evidence="1 10">Cytoplasm</location>
    </subcellularLocation>
</comment>
<evidence type="ECO:0000256" key="1">
    <source>
        <dbReference type="ARBA" id="ARBA00004496"/>
    </source>
</evidence>
<comment type="caution">
    <text evidence="12">The sequence shown here is derived from an EMBL/GenBank/DDBJ whole genome shotgun (WGS) entry which is preliminary data.</text>
</comment>
<dbReference type="InterPro" id="IPR002312">
    <property type="entry name" value="Asp/Asn-tRNA-synth_IIb"/>
</dbReference>
<accession>A0A166E1Z3</accession>
<feature type="binding site" evidence="10">
    <location>
        <position position="369"/>
    </location>
    <ligand>
        <name>L-aspartate</name>
        <dbReference type="ChEBI" id="CHEBI:29991"/>
    </ligand>
</feature>
<dbReference type="GO" id="GO:0005829">
    <property type="term" value="C:cytosol"/>
    <property type="evidence" value="ECO:0007669"/>
    <property type="project" value="TreeGrafter"/>
</dbReference>
<evidence type="ECO:0000256" key="8">
    <source>
        <dbReference type="ARBA" id="ARBA00022917"/>
    </source>
</evidence>
<dbReference type="SUPFAM" id="SSF50249">
    <property type="entry name" value="Nucleic acid-binding proteins"/>
    <property type="match status" value="1"/>
</dbReference>
<sequence>MTRLSNDWRRTHYTKDVDESLTGENITVMGWIHEIRDLGGIIFVLIRDRDGMIQLTAPSKEIDDELLEQIRKLRKESVIGLKGTVQESGKAPNGAEIIPSEIKVFSLANQPLPMDPTEKVKAEIDTRLDSRFIDLRKPSVSAIFKIKSKMLHTVRTFFEENGYLEVNTPKLVASATEGGTELFPITYFEKEAFLGQSPQLYKQMMMSAGFDKVYEIAQIFRAEEHDTLRHLNEAISIDMEASFMDDVDVMKVLNDLVQEVIINVKNDCKEELKTLEVDLATPEGHFEIVNYDDAVDMINSRNVPMEWGEDLSRAAEKVLGDMMDGYYFLTEWPTEIKPFYVMPNEKNPIKSHAFDLMYKDLEISSGAMRVHQHDLLREKIAEKGLNPDAFGGYLKAFEYGMPPHSGWGLGADRFNMTLTGLENIRETVLFPRDRRRLTP</sequence>
<feature type="binding site" evidence="10">
    <location>
        <position position="365"/>
    </location>
    <ligand>
        <name>L-aspartate</name>
        <dbReference type="ChEBI" id="CHEBI:29991"/>
    </ligand>
</feature>
<dbReference type="CDD" id="cd00776">
    <property type="entry name" value="AsxRS_core"/>
    <property type="match status" value="1"/>
</dbReference>
<keyword evidence="5 10" id="KW-0547">Nucleotide-binding</keyword>
<keyword evidence="4 10" id="KW-0436">Ligase</keyword>
<evidence type="ECO:0000256" key="5">
    <source>
        <dbReference type="ARBA" id="ARBA00022741"/>
    </source>
</evidence>
<keyword evidence="6 10" id="KW-0067">ATP-binding</keyword>
<dbReference type="Pfam" id="PF00152">
    <property type="entry name" value="tRNA-synt_2"/>
    <property type="match status" value="1"/>
</dbReference>
<dbReference type="InterPro" id="IPR012340">
    <property type="entry name" value="NA-bd_OB-fold"/>
</dbReference>
<feature type="binding site" evidence="10">
    <location>
        <position position="362"/>
    </location>
    <ligand>
        <name>Mg(2+)</name>
        <dbReference type="ChEBI" id="CHEBI:18420"/>
        <label>3</label>
    </ligand>
</feature>
<organism evidence="12 13">
    <name type="scientific">Methanobrevibacter cuticularis</name>
    <dbReference type="NCBI Taxonomy" id="47311"/>
    <lineage>
        <taxon>Archaea</taxon>
        <taxon>Methanobacteriati</taxon>
        <taxon>Methanobacteriota</taxon>
        <taxon>Methanomada group</taxon>
        <taxon>Methanobacteria</taxon>
        <taxon>Methanobacteriales</taxon>
        <taxon>Methanobacteriaceae</taxon>
        <taxon>Methanobrevibacter</taxon>
    </lineage>
</organism>
<protein>
    <recommendedName>
        <fullName evidence="10">Aspartate--tRNA(Asp/Asn) ligase</fullName>
        <ecNumber evidence="10">6.1.1.23</ecNumber>
    </recommendedName>
    <alternativeName>
        <fullName evidence="10">Aspartyl-tRNA synthetase</fullName>
        <shortName evidence="10">AspRS</shortName>
    </alternativeName>
    <alternativeName>
        <fullName evidence="10">Non-discriminating aspartyl-tRNA synthetase</fullName>
        <shortName evidence="10">ND-AspRS</shortName>
    </alternativeName>
</protein>
<evidence type="ECO:0000256" key="7">
    <source>
        <dbReference type="ARBA" id="ARBA00022842"/>
    </source>
</evidence>
<dbReference type="PROSITE" id="PS50862">
    <property type="entry name" value="AA_TRNA_LIGASE_II"/>
    <property type="match status" value="1"/>
</dbReference>